<feature type="region of interest" description="Disordered" evidence="8">
    <location>
        <begin position="45"/>
        <end position="72"/>
    </location>
</feature>
<dbReference type="SMART" id="SM01281">
    <property type="entry name" value="Med12"/>
    <property type="match status" value="1"/>
</dbReference>
<evidence type="ECO:0000313" key="10">
    <source>
        <dbReference type="EMBL" id="RCK55488.1"/>
    </source>
</evidence>
<evidence type="ECO:0000256" key="8">
    <source>
        <dbReference type="SAM" id="MobiDB-lite"/>
    </source>
</evidence>
<dbReference type="GO" id="GO:0016592">
    <property type="term" value="C:mediator complex"/>
    <property type="evidence" value="ECO:0007669"/>
    <property type="project" value="InterPro"/>
</dbReference>
<dbReference type="OrthoDB" id="20828at2759"/>
<feature type="region of interest" description="Disordered" evidence="8">
    <location>
        <begin position="1477"/>
        <end position="1522"/>
    </location>
</feature>
<evidence type="ECO:0000313" key="11">
    <source>
        <dbReference type="Proteomes" id="UP000253472"/>
    </source>
</evidence>
<dbReference type="GO" id="GO:0003712">
    <property type="term" value="F:transcription coregulator activity"/>
    <property type="evidence" value="ECO:0007669"/>
    <property type="project" value="InterPro"/>
</dbReference>
<feature type="compositionally biased region" description="Basic and acidic residues" evidence="8">
    <location>
        <begin position="1503"/>
        <end position="1522"/>
    </location>
</feature>
<feature type="region of interest" description="Disordered" evidence="8">
    <location>
        <begin position="360"/>
        <end position="380"/>
    </location>
</feature>
<keyword evidence="6" id="KW-0539">Nucleus</keyword>
<feature type="region of interest" description="Disordered" evidence="8">
    <location>
        <begin position="941"/>
        <end position="965"/>
    </location>
</feature>
<sequence>MSTKSRNRNSLLSSHSRSSYSNSSTKDEILAMKYLMQEPDLPIYPLSDHARKSSSASSTTNVTDTKTHTLQDQVEPAYPDFMPWKDHTQLSAEQQEKEHQKLNNASYLNKGYFETPQVANEYYSARNLILATVFLSNDNCNTVVKELSAYLTNAYKTRNEVINKIRGDSNHFKIPNRVTLTSNKKEAWLKELSNCSIPLQKIGEKIPHGLRNKVLIDAVCSRGVPINRSIWLTKCVLYGELISLRRKHQNRMSVSGTIPQISDFNTLEKFEIHWLQEWTQQVADYVLKFSREMAAINSIEKKAQYLRKFNYLINYVKSLYVESLLDKSFFLSLVLRFLKDGLPLQHKHVGELLSASAYDSNRSMSSNNDGEDGGDDDNDDDDDLKARQGSWLNDVEMNYGQRLAALTLIKIFWNDLIKVDYLSKELSELLLLNYFFIDRWATSSSTPASYEKFALPDGLRFKLLKLISDTVKYLFEFNCNIFIIPNYWMLIESSLVKIMLSPFQKGGSEKEHEEILKQLELIKYRNESLILNMKNEANVTVESNRMANRSSSFSGFNSTAVSPAPSANVDNDYTFINRNSDDILNIIEKLDTLKFNEEFSNLLKPGRKGNKNWRLNLKVVLYWCVSPSRAYRDSIGDILFICNFLRNNVLAGLNKALKTEFDNEILEIIYQIAEDTNLNFVNSNLYVLINELYQLKLITIAAYLRKLIASGIFYLEPGTHQDLNNLPPVARTHLEILENLPVLNNRQCDSILKKWTPSGFDFKGKFTNGQAMLKKSIIDPIFNNSLSHHENVECTNHIRSLNVGLQFLLINWLTSEIKSTGSSATRLIHFTPAVVTNLYRFYSQTAGLTVFFKVIIPTILKNDGGMIIFYLDTLFLISKLTVRHFKLIKFIAGTHESGCTAYDIFKLIIQAYKDLSTRECDYFKFDHLWNFMDAVTEKAPESMDSNANGGYHNNEQPLNKHSSSLVGKDSLESPMHINTVEVPTTRLHTETRSASKRYTSTDFRNDIAYLRGSVPQSLSSEDAQEVRGAFDTDFSGSELQYWYDNFESLSEEKETGLVKLLRSIMVSDHAFSTKIKDFIVELVKTSTDFQRITTFLKKMSIYDIVRMHELVKILLPVCSELGQESIIDEIILGTEDSETKELTGSQQVLLQLNRHFYRVRSIKPYTMIILRGLLKGGAAYSNDFFFKYKYPVLRFLNLAIATNTKVILSELYVKLPRDDCLELLNIQLGRTEDNFIKTLSDFEKFALEIDEYNLPVCQVLLGVISNSLVSLDFVIVKEQLEHFIGVLLTSMNLRFSDNNSFFGELFSLMVWSHKVCILELLETKFLTETKFDNGIELFVTPTSQQNLLPPLNDFFKKFATSSSSSANSVASDKSLLQRLSDFINKLVEVVNSEAITEPTPNISSAISVFLRILIIHKLSLCEYISSWTTDELVISFVSKLIELLNSNYLSNNADKLRILLYDLLLLMKSGITQEIHSSRDTELSDTTSPQTQPHQPLKQQPQHQDKDDHSEGTSPKSKDSKIENASMVSLIQNLFDLPEPSTANPFSAYLNDGLVKCSIMLDNNELEHGGDISVFNNRGLVLKSTRNDNPELPPFEQNNLMKSKLKQLKEFKFKSFEVLEDIGANSLNDGCLNLQLFDAYTTRENPP</sequence>
<dbReference type="PANTHER" id="PTHR46567">
    <property type="entry name" value="MEDIATOR OF RNA POLYMERASE II TRANSCRIPTION SUBUNIT 12"/>
    <property type="match status" value="1"/>
</dbReference>
<evidence type="ECO:0000256" key="6">
    <source>
        <dbReference type="ARBA" id="ARBA00023242"/>
    </source>
</evidence>
<evidence type="ECO:0000256" key="1">
    <source>
        <dbReference type="ARBA" id="ARBA00004123"/>
    </source>
</evidence>
<dbReference type="STRING" id="5486.A0A367XPG3"/>
<keyword evidence="5" id="KW-0804">Transcription</keyword>
<comment type="subcellular location">
    <subcellularLocation>
        <location evidence="1">Nucleus</location>
    </subcellularLocation>
</comment>
<feature type="region of interest" description="Disordered" evidence="8">
    <location>
        <begin position="1"/>
        <end position="25"/>
    </location>
</feature>
<feature type="compositionally biased region" description="Low complexity" evidence="8">
    <location>
        <begin position="53"/>
        <end position="64"/>
    </location>
</feature>
<feature type="compositionally biased region" description="Low complexity" evidence="8">
    <location>
        <begin position="8"/>
        <end position="24"/>
    </location>
</feature>
<name>A0A367XPG3_9ASCO</name>
<evidence type="ECO:0000256" key="7">
    <source>
        <dbReference type="ARBA" id="ARBA00032010"/>
    </source>
</evidence>
<protein>
    <recommendedName>
        <fullName evidence="3">Mediator of RNA polymerase II transcription subunit 12</fullName>
    </recommendedName>
    <alternativeName>
        <fullName evidence="7">Mediator complex subunit 12</fullName>
    </alternativeName>
</protein>
<feature type="domain" description="Mediator complex subunit Med12" evidence="9">
    <location>
        <begin position="171"/>
        <end position="234"/>
    </location>
</feature>
<feature type="compositionally biased region" description="Low complexity" evidence="8">
    <location>
        <begin position="1489"/>
        <end position="1502"/>
    </location>
</feature>
<accession>A0A367XPG3</accession>
<evidence type="ECO:0000256" key="3">
    <source>
        <dbReference type="ARBA" id="ARBA00019622"/>
    </source>
</evidence>
<evidence type="ECO:0000256" key="2">
    <source>
        <dbReference type="ARBA" id="ARBA00010289"/>
    </source>
</evidence>
<dbReference type="EMBL" id="QLNQ01000030">
    <property type="protein sequence ID" value="RCK55488.1"/>
    <property type="molecule type" value="Genomic_DNA"/>
</dbReference>
<comment type="similarity">
    <text evidence="2">Belongs to the Mediator complex subunit 12 family.</text>
</comment>
<evidence type="ECO:0000256" key="4">
    <source>
        <dbReference type="ARBA" id="ARBA00023015"/>
    </source>
</evidence>
<feature type="compositionally biased region" description="Polar residues" evidence="8">
    <location>
        <begin position="943"/>
        <end position="965"/>
    </location>
</feature>
<dbReference type="Proteomes" id="UP000253472">
    <property type="component" value="Unassembled WGS sequence"/>
</dbReference>
<dbReference type="InterPro" id="IPR019035">
    <property type="entry name" value="Mediator_Med12"/>
</dbReference>
<comment type="caution">
    <text evidence="10">The sequence shown here is derived from an EMBL/GenBank/DDBJ whole genome shotgun (WGS) entry which is preliminary data.</text>
</comment>
<gene>
    <name evidence="10" type="primary">SRB8_1</name>
    <name evidence="10" type="ORF">Cantr_04738</name>
</gene>
<dbReference type="Pfam" id="PF09497">
    <property type="entry name" value="Med12"/>
    <property type="match status" value="1"/>
</dbReference>
<reference evidence="10 11" key="1">
    <citation type="submission" date="2018-06" db="EMBL/GenBank/DDBJ databases">
        <title>Whole genome sequencing of Candida tropicalis (genome annotated by CSBL at Korea University).</title>
        <authorList>
            <person name="Ahn J."/>
        </authorList>
    </citation>
    <scope>NUCLEOTIDE SEQUENCE [LARGE SCALE GENOMIC DNA]</scope>
    <source>
        <strain evidence="10 11">ATCC 20962</strain>
    </source>
</reference>
<evidence type="ECO:0000259" key="9">
    <source>
        <dbReference type="SMART" id="SM01281"/>
    </source>
</evidence>
<evidence type="ECO:0000256" key="5">
    <source>
        <dbReference type="ARBA" id="ARBA00023163"/>
    </source>
</evidence>
<keyword evidence="4" id="KW-0805">Transcription regulation</keyword>
<proteinExistence type="inferred from homology"/>
<organism evidence="10 11">
    <name type="scientific">Candida viswanathii</name>
    <dbReference type="NCBI Taxonomy" id="5486"/>
    <lineage>
        <taxon>Eukaryota</taxon>
        <taxon>Fungi</taxon>
        <taxon>Dikarya</taxon>
        <taxon>Ascomycota</taxon>
        <taxon>Saccharomycotina</taxon>
        <taxon>Pichiomycetes</taxon>
        <taxon>Debaryomycetaceae</taxon>
        <taxon>Candida/Lodderomyces clade</taxon>
        <taxon>Candida</taxon>
    </lineage>
</organism>
<keyword evidence="11" id="KW-1185">Reference proteome</keyword>
<dbReference type="PANTHER" id="PTHR46567:SF1">
    <property type="entry name" value="MEDIATOR OF RNA POLYMERASE II TRANSCRIPTION SUBUNIT 12"/>
    <property type="match status" value="1"/>
</dbReference>
<dbReference type="GO" id="GO:0006357">
    <property type="term" value="P:regulation of transcription by RNA polymerase II"/>
    <property type="evidence" value="ECO:0007669"/>
    <property type="project" value="InterPro"/>
</dbReference>
<feature type="compositionally biased region" description="Acidic residues" evidence="8">
    <location>
        <begin position="369"/>
        <end position="380"/>
    </location>
</feature>